<comment type="caution">
    <text evidence="1">The sequence shown here is derived from an EMBL/GenBank/DDBJ whole genome shotgun (WGS) entry which is preliminary data.</text>
</comment>
<accession>A0AAN7KXE3</accession>
<gene>
    <name evidence="1" type="ORF">SAY86_010222</name>
</gene>
<proteinExistence type="predicted"/>
<protein>
    <submittedName>
        <fullName evidence="1">Uncharacterized protein</fullName>
    </submittedName>
</protein>
<dbReference type="PANTHER" id="PTHR36030:SF1">
    <property type="entry name" value="CALMODULIN-BINDING DOMAIN-CONTAINING PROTEIN"/>
    <property type="match status" value="1"/>
</dbReference>
<evidence type="ECO:0000313" key="1">
    <source>
        <dbReference type="EMBL" id="KAK4775287.1"/>
    </source>
</evidence>
<dbReference type="AlphaFoldDB" id="A0AAN7KXE3"/>
<dbReference type="Proteomes" id="UP001346149">
    <property type="component" value="Unassembled WGS sequence"/>
</dbReference>
<sequence length="110" mass="12431">METGRKHRGLMTKTKLGLPFYKAAKPRSPTGQFNAKTTSNQQAAAVGYVVHQEYIITHVKPKFSFFITDEGSGDDEAVDTEAANYIRSEQERFKHEWTSSEVMSCQDIVQ</sequence>
<keyword evidence="2" id="KW-1185">Reference proteome</keyword>
<dbReference type="PANTHER" id="PTHR36030">
    <property type="entry name" value="CALMODULIN-BINDING DOMAIN-CONTAINING PROTEIN"/>
    <property type="match status" value="1"/>
</dbReference>
<evidence type="ECO:0000313" key="2">
    <source>
        <dbReference type="Proteomes" id="UP001346149"/>
    </source>
</evidence>
<organism evidence="1 2">
    <name type="scientific">Trapa natans</name>
    <name type="common">Water chestnut</name>
    <dbReference type="NCBI Taxonomy" id="22666"/>
    <lineage>
        <taxon>Eukaryota</taxon>
        <taxon>Viridiplantae</taxon>
        <taxon>Streptophyta</taxon>
        <taxon>Embryophyta</taxon>
        <taxon>Tracheophyta</taxon>
        <taxon>Spermatophyta</taxon>
        <taxon>Magnoliopsida</taxon>
        <taxon>eudicotyledons</taxon>
        <taxon>Gunneridae</taxon>
        <taxon>Pentapetalae</taxon>
        <taxon>rosids</taxon>
        <taxon>malvids</taxon>
        <taxon>Myrtales</taxon>
        <taxon>Lythraceae</taxon>
        <taxon>Trapa</taxon>
    </lineage>
</organism>
<reference evidence="1 2" key="1">
    <citation type="journal article" date="2023" name="Hortic Res">
        <title>Pangenome of water caltrop reveals structural variations and asymmetric subgenome divergence after allopolyploidization.</title>
        <authorList>
            <person name="Zhang X."/>
            <person name="Chen Y."/>
            <person name="Wang L."/>
            <person name="Yuan Y."/>
            <person name="Fang M."/>
            <person name="Shi L."/>
            <person name="Lu R."/>
            <person name="Comes H.P."/>
            <person name="Ma Y."/>
            <person name="Chen Y."/>
            <person name="Huang G."/>
            <person name="Zhou Y."/>
            <person name="Zheng Z."/>
            <person name="Qiu Y."/>
        </authorList>
    </citation>
    <scope>NUCLEOTIDE SEQUENCE [LARGE SCALE GENOMIC DNA]</scope>
    <source>
        <strain evidence="1">F231</strain>
    </source>
</reference>
<name>A0AAN7KXE3_TRANT</name>
<dbReference type="EMBL" id="JAXQNO010000019">
    <property type="protein sequence ID" value="KAK4775287.1"/>
    <property type="molecule type" value="Genomic_DNA"/>
</dbReference>